<evidence type="ECO:0000256" key="1">
    <source>
        <dbReference type="SAM" id="MobiDB-lite"/>
    </source>
</evidence>
<evidence type="ECO:0000313" key="5">
    <source>
        <dbReference type="Proteomes" id="UP001176429"/>
    </source>
</evidence>
<proteinExistence type="predicted"/>
<dbReference type="Proteomes" id="UP001176429">
    <property type="component" value="Unassembled WGS sequence"/>
</dbReference>
<feature type="domain" description="TonB C-terminal" evidence="2">
    <location>
        <begin position="303"/>
        <end position="368"/>
    </location>
</feature>
<reference evidence="4" key="1">
    <citation type="submission" date="2023-07" db="EMBL/GenBank/DDBJ databases">
        <authorList>
            <person name="Kim M.K."/>
        </authorList>
    </citation>
    <scope>NUCLEOTIDE SEQUENCE</scope>
    <source>
        <strain evidence="4">ASUV-10-1</strain>
    </source>
</reference>
<feature type="domain" description="Putative zinc-finger" evidence="3">
    <location>
        <begin position="21"/>
        <end position="49"/>
    </location>
</feature>
<name>A0ABT9BA67_9BACT</name>
<dbReference type="EMBL" id="JAUQSY010000006">
    <property type="protein sequence ID" value="MDO7875159.1"/>
    <property type="molecule type" value="Genomic_DNA"/>
</dbReference>
<comment type="caution">
    <text evidence="4">The sequence shown here is derived from an EMBL/GenBank/DDBJ whole genome shotgun (WGS) entry which is preliminary data.</text>
</comment>
<dbReference type="Gene3D" id="3.30.1150.10">
    <property type="match status" value="1"/>
</dbReference>
<feature type="compositionally biased region" description="Low complexity" evidence="1">
    <location>
        <begin position="141"/>
        <end position="195"/>
    </location>
</feature>
<dbReference type="SUPFAM" id="SSF74653">
    <property type="entry name" value="TolA/TonB C-terminal domain"/>
    <property type="match status" value="1"/>
</dbReference>
<dbReference type="InterPro" id="IPR041916">
    <property type="entry name" value="Anti_sigma_zinc_sf"/>
</dbReference>
<keyword evidence="5" id="KW-1185">Reference proteome</keyword>
<feature type="region of interest" description="Disordered" evidence="1">
    <location>
        <begin position="230"/>
        <end position="279"/>
    </location>
</feature>
<evidence type="ECO:0000313" key="4">
    <source>
        <dbReference type="EMBL" id="MDO7875159.1"/>
    </source>
</evidence>
<feature type="compositionally biased region" description="Low complexity" evidence="1">
    <location>
        <begin position="238"/>
        <end position="258"/>
    </location>
</feature>
<gene>
    <name evidence="4" type="ORF">Q5H93_10485</name>
</gene>
<evidence type="ECO:0000259" key="3">
    <source>
        <dbReference type="Pfam" id="PF13490"/>
    </source>
</evidence>
<dbReference type="InterPro" id="IPR037682">
    <property type="entry name" value="TonB_C"/>
</dbReference>
<dbReference type="Gene3D" id="1.10.10.1320">
    <property type="entry name" value="Anti-sigma factor, zinc-finger domain"/>
    <property type="match status" value="1"/>
</dbReference>
<dbReference type="Pfam" id="PF13490">
    <property type="entry name" value="zf-HC2"/>
    <property type="match status" value="1"/>
</dbReference>
<dbReference type="Pfam" id="PF03544">
    <property type="entry name" value="TonB_C"/>
    <property type="match status" value="1"/>
</dbReference>
<accession>A0ABT9BA67</accession>
<dbReference type="RefSeq" id="WP_305006477.1">
    <property type="nucleotide sequence ID" value="NZ_JAUQSY010000006.1"/>
</dbReference>
<organism evidence="4 5">
    <name type="scientific">Hymenobacter aranciens</name>
    <dbReference type="NCBI Taxonomy" id="3063996"/>
    <lineage>
        <taxon>Bacteria</taxon>
        <taxon>Pseudomonadati</taxon>
        <taxon>Bacteroidota</taxon>
        <taxon>Cytophagia</taxon>
        <taxon>Cytophagales</taxon>
        <taxon>Hymenobacteraceae</taxon>
        <taxon>Hymenobacter</taxon>
    </lineage>
</organism>
<evidence type="ECO:0000259" key="2">
    <source>
        <dbReference type="Pfam" id="PF03544"/>
    </source>
</evidence>
<dbReference type="InterPro" id="IPR027383">
    <property type="entry name" value="Znf_put"/>
</dbReference>
<feature type="region of interest" description="Disordered" evidence="1">
    <location>
        <begin position="129"/>
        <end position="195"/>
    </location>
</feature>
<protein>
    <submittedName>
        <fullName evidence="4">Energy transducer TonB</fullName>
    </submittedName>
</protein>
<sequence length="368" mass="37915">MSAAKFTSALLTAPGPHPDVDLLRRYAAGTLPPAEQQPIEAHTLDCERCDDLVAGFAMGTPASTDQAVAELRTRLQARLQQPELRPVGRPLWQPLAAAATIAGLLAGGLWGWQHNAPSTQPDLARTTVVAPATPPAPPATAAPAEMAAAPAEPATEPAANATPATEVAAAPPAVAAPGRAARPAARPTPPAAAAADTDVAVVLTPVTSSAASAEAAPDFALNDELTAKQEEAKDDKAAAPSVAASRASMKAKTAAPAAEGSVRRPEPMPPVPALPAQPLGGMKTLKEYLRRAATEFEPEINTTRLTGMVHIKATVGEDGRLHNVKVTRGLRDDYDAEAERIVCDGPTWTPAVSAGRRVPTTVEISVPF</sequence>